<feature type="region of interest" description="Disordered" evidence="1">
    <location>
        <begin position="1"/>
        <end position="49"/>
    </location>
</feature>
<gene>
    <name evidence="2" type="ORF">LTR32_007038</name>
</gene>
<name>A0ABR0KX63_9PEZI</name>
<evidence type="ECO:0000313" key="3">
    <source>
        <dbReference type="Proteomes" id="UP001308179"/>
    </source>
</evidence>
<sequence length="245" mass="27268">MRFLNRSLTCEPKVNDSESPTKRKRQGTRVAHDLEDDELKTAPRVKDDGRFSAPRAWRRRRQVTQVAHDPGDEEVSTAPRVLDGGRIPVLPARGQLQQIAQDDGFNESETHSSCQHHLGLCYDPEEEEIETVPRVSDDDYIPSPAARKPRQKRVAHCSEADPYEGASIETVDHFLVRVPKSFTTLSCTFARSRGVASMGVEVATRGANTGSGRSVGNRTNSFAHFSALLRAVHAPVWRAVDRTML</sequence>
<evidence type="ECO:0000313" key="2">
    <source>
        <dbReference type="EMBL" id="KAK5140048.1"/>
    </source>
</evidence>
<proteinExistence type="predicted"/>
<reference evidence="2 3" key="1">
    <citation type="submission" date="2023-08" db="EMBL/GenBank/DDBJ databases">
        <title>Black Yeasts Isolated from many extreme environments.</title>
        <authorList>
            <person name="Coleine C."/>
            <person name="Stajich J.E."/>
            <person name="Selbmann L."/>
        </authorList>
    </citation>
    <scope>NUCLEOTIDE SEQUENCE [LARGE SCALE GENOMIC DNA]</scope>
    <source>
        <strain evidence="2 3">CCFEE 5386</strain>
    </source>
</reference>
<accession>A0ABR0KX63</accession>
<feature type="compositionally biased region" description="Basic and acidic residues" evidence="1">
    <location>
        <begin position="39"/>
        <end position="49"/>
    </location>
</feature>
<dbReference type="EMBL" id="JAVRRR010000912">
    <property type="protein sequence ID" value="KAK5140048.1"/>
    <property type="molecule type" value="Genomic_DNA"/>
</dbReference>
<protein>
    <submittedName>
        <fullName evidence="2">Uncharacterized protein</fullName>
    </submittedName>
</protein>
<dbReference type="Proteomes" id="UP001308179">
    <property type="component" value="Unassembled WGS sequence"/>
</dbReference>
<keyword evidence="3" id="KW-1185">Reference proteome</keyword>
<evidence type="ECO:0000256" key="1">
    <source>
        <dbReference type="SAM" id="MobiDB-lite"/>
    </source>
</evidence>
<comment type="caution">
    <text evidence="2">The sequence shown here is derived from an EMBL/GenBank/DDBJ whole genome shotgun (WGS) entry which is preliminary data.</text>
</comment>
<organism evidence="2 3">
    <name type="scientific">Rachicladosporium monterosium</name>
    <dbReference type="NCBI Taxonomy" id="1507873"/>
    <lineage>
        <taxon>Eukaryota</taxon>
        <taxon>Fungi</taxon>
        <taxon>Dikarya</taxon>
        <taxon>Ascomycota</taxon>
        <taxon>Pezizomycotina</taxon>
        <taxon>Dothideomycetes</taxon>
        <taxon>Dothideomycetidae</taxon>
        <taxon>Cladosporiales</taxon>
        <taxon>Cladosporiaceae</taxon>
        <taxon>Rachicladosporium</taxon>
    </lineage>
</organism>